<dbReference type="OrthoDB" id="432970at2759"/>
<dbReference type="PROSITE" id="PS50082">
    <property type="entry name" value="WD_REPEATS_2"/>
    <property type="match status" value="2"/>
</dbReference>
<dbReference type="GO" id="GO:0003714">
    <property type="term" value="F:transcription corepressor activity"/>
    <property type="evidence" value="ECO:0007669"/>
    <property type="project" value="InterPro"/>
</dbReference>
<dbReference type="Pfam" id="PF00400">
    <property type="entry name" value="WD40"/>
    <property type="match status" value="2"/>
</dbReference>
<feature type="repeat" description="WD" evidence="10">
    <location>
        <begin position="195"/>
        <end position="236"/>
    </location>
</feature>
<evidence type="ECO:0000256" key="5">
    <source>
        <dbReference type="ARBA" id="ARBA00022771"/>
    </source>
</evidence>
<keyword evidence="5 9" id="KW-0863">Zinc-finger</keyword>
<dbReference type="KEGG" id="dpx:DAPPUDRAFT_314029"/>
<evidence type="ECO:0000256" key="6">
    <source>
        <dbReference type="ARBA" id="ARBA00022833"/>
    </source>
</evidence>
<keyword evidence="13" id="KW-1185">Reference proteome</keyword>
<evidence type="ECO:0000256" key="9">
    <source>
        <dbReference type="PROSITE-ProRule" id="PRU00134"/>
    </source>
</evidence>
<dbReference type="InterPro" id="IPR036322">
    <property type="entry name" value="WD40_repeat_dom_sf"/>
</dbReference>
<evidence type="ECO:0000256" key="3">
    <source>
        <dbReference type="ARBA" id="ARBA00022723"/>
    </source>
</evidence>
<dbReference type="InterPro" id="IPR001680">
    <property type="entry name" value="WD40_rpt"/>
</dbReference>
<proteinExistence type="inferred from homology"/>
<gene>
    <name evidence="12" type="ORF">DAPPUDRAFT_314029</name>
</gene>
<dbReference type="PhylomeDB" id="E9G4H4"/>
<evidence type="ECO:0000256" key="10">
    <source>
        <dbReference type="PROSITE-ProRule" id="PRU00221"/>
    </source>
</evidence>
<dbReference type="PANTHER" id="PTHR22846:SF2">
    <property type="entry name" value="F-BOX-LIKE_WD REPEAT-CONTAINING PROTEIN EBI"/>
    <property type="match status" value="1"/>
</dbReference>
<dbReference type="Proteomes" id="UP000000305">
    <property type="component" value="Unassembled WGS sequence"/>
</dbReference>
<keyword evidence="4" id="KW-0677">Repeat</keyword>
<feature type="repeat" description="WD" evidence="10">
    <location>
        <begin position="294"/>
        <end position="335"/>
    </location>
</feature>
<sequence length="420" mass="47867">MDVRSASFHPIEPVLACALFSGGILLFKSSWKHPTSLSTWKLQCQFRSEYSALSLNFNKSGTKLAGGCPDGTLIVWCSRTGQKRVLPVSRRLDFPLTVWNPFDLNVLASYNNAMEGKLVVIFNAAIGHFYFLQSKENVWCVDWISRNRLACSYDDGTVEIHEIELGFISTSNLVKKLVVSTHFTSDTQVFPYPKNRGMKSNVWSIAWNEQLQLLATSSHDGWVKLWSMDSQDPVHMRHFSSFCCHLVWSPMELPSSNKDPLEGEREPYLASGMEDGSISIWAPLGKKLRPFLLLDGHTEQLHQVSFSPNGRYLASTDYDRKLVIWSTKTWDIIYTLPPSGCRFPYTISWDATSSKLCITEKTGLKRFLTIEYVAAENQCAKCKKTSQNVKRCSRCRSIFYCSKECQFSHWSNHKTVCQKN</sequence>
<keyword evidence="3" id="KW-0479">Metal-binding</keyword>
<dbReference type="InterPro" id="IPR015943">
    <property type="entry name" value="WD40/YVTN_repeat-like_dom_sf"/>
</dbReference>
<reference evidence="12 13" key="1">
    <citation type="journal article" date="2011" name="Science">
        <title>The ecoresponsive genome of Daphnia pulex.</title>
        <authorList>
            <person name="Colbourne J.K."/>
            <person name="Pfrender M.E."/>
            <person name="Gilbert D."/>
            <person name="Thomas W.K."/>
            <person name="Tucker A."/>
            <person name="Oakley T.H."/>
            <person name="Tokishita S."/>
            <person name="Aerts A."/>
            <person name="Arnold G.J."/>
            <person name="Basu M.K."/>
            <person name="Bauer D.J."/>
            <person name="Caceres C.E."/>
            <person name="Carmel L."/>
            <person name="Casola C."/>
            <person name="Choi J.H."/>
            <person name="Detter J.C."/>
            <person name="Dong Q."/>
            <person name="Dusheyko S."/>
            <person name="Eads B.D."/>
            <person name="Frohlich T."/>
            <person name="Geiler-Samerotte K.A."/>
            <person name="Gerlach D."/>
            <person name="Hatcher P."/>
            <person name="Jogdeo S."/>
            <person name="Krijgsveld J."/>
            <person name="Kriventseva E.V."/>
            <person name="Kultz D."/>
            <person name="Laforsch C."/>
            <person name="Lindquist E."/>
            <person name="Lopez J."/>
            <person name="Manak J.R."/>
            <person name="Muller J."/>
            <person name="Pangilinan J."/>
            <person name="Patwardhan R.P."/>
            <person name="Pitluck S."/>
            <person name="Pritham E.J."/>
            <person name="Rechtsteiner A."/>
            <person name="Rho M."/>
            <person name="Rogozin I.B."/>
            <person name="Sakarya O."/>
            <person name="Salamov A."/>
            <person name="Schaack S."/>
            <person name="Shapiro H."/>
            <person name="Shiga Y."/>
            <person name="Skalitzky C."/>
            <person name="Smith Z."/>
            <person name="Souvorov A."/>
            <person name="Sung W."/>
            <person name="Tang Z."/>
            <person name="Tsuchiya D."/>
            <person name="Tu H."/>
            <person name="Vos H."/>
            <person name="Wang M."/>
            <person name="Wolf Y.I."/>
            <person name="Yamagata H."/>
            <person name="Yamada T."/>
            <person name="Ye Y."/>
            <person name="Shaw J.R."/>
            <person name="Andrews J."/>
            <person name="Crease T.J."/>
            <person name="Tang H."/>
            <person name="Lucas S.M."/>
            <person name="Robertson H.M."/>
            <person name="Bork P."/>
            <person name="Koonin E.V."/>
            <person name="Zdobnov E.M."/>
            <person name="Grigoriev I.V."/>
            <person name="Lynch M."/>
            <person name="Boore J.L."/>
        </authorList>
    </citation>
    <scope>NUCLEOTIDE SEQUENCE [LARGE SCALE GENOMIC DNA]</scope>
</reference>
<dbReference type="SUPFAM" id="SSF144232">
    <property type="entry name" value="HIT/MYND zinc finger-like"/>
    <property type="match status" value="1"/>
</dbReference>
<dbReference type="Pfam" id="PF01753">
    <property type="entry name" value="zf-MYND"/>
    <property type="match status" value="1"/>
</dbReference>
<comment type="similarity">
    <text evidence="8">Belongs to the WD repeat EBI family.</text>
</comment>
<evidence type="ECO:0000256" key="1">
    <source>
        <dbReference type="ARBA" id="ARBA00004123"/>
    </source>
</evidence>
<evidence type="ECO:0000259" key="11">
    <source>
        <dbReference type="PROSITE" id="PS50865"/>
    </source>
</evidence>
<evidence type="ECO:0000256" key="7">
    <source>
        <dbReference type="ARBA" id="ARBA00023242"/>
    </source>
</evidence>
<dbReference type="PROSITE" id="PS50865">
    <property type="entry name" value="ZF_MYND_2"/>
    <property type="match status" value="1"/>
</dbReference>
<dbReference type="STRING" id="6669.E9G4H4"/>
<dbReference type="PROSITE" id="PS01360">
    <property type="entry name" value="ZF_MYND_1"/>
    <property type="match status" value="1"/>
</dbReference>
<dbReference type="InterPro" id="IPR045183">
    <property type="entry name" value="Ebi-like"/>
</dbReference>
<dbReference type="InParanoid" id="E9G4H4"/>
<dbReference type="SMART" id="SM00320">
    <property type="entry name" value="WD40"/>
    <property type="match status" value="5"/>
</dbReference>
<name>E9G4H4_DAPPU</name>
<dbReference type="GO" id="GO:0005634">
    <property type="term" value="C:nucleus"/>
    <property type="evidence" value="ECO:0007669"/>
    <property type="project" value="UniProtKB-SubCell"/>
</dbReference>
<dbReference type="GO" id="GO:0008270">
    <property type="term" value="F:zinc ion binding"/>
    <property type="evidence" value="ECO:0007669"/>
    <property type="project" value="UniProtKB-KW"/>
</dbReference>
<comment type="subcellular location">
    <subcellularLocation>
        <location evidence="1">Nucleus</location>
    </subcellularLocation>
</comment>
<dbReference type="SUPFAM" id="SSF50978">
    <property type="entry name" value="WD40 repeat-like"/>
    <property type="match status" value="1"/>
</dbReference>
<dbReference type="EMBL" id="GL732532">
    <property type="protein sequence ID" value="EFX85302.1"/>
    <property type="molecule type" value="Genomic_DNA"/>
</dbReference>
<dbReference type="PANTHER" id="PTHR22846">
    <property type="entry name" value="WD40 REPEAT PROTEIN"/>
    <property type="match status" value="1"/>
</dbReference>
<feature type="domain" description="MYND-type" evidence="11">
    <location>
        <begin position="379"/>
        <end position="417"/>
    </location>
</feature>
<evidence type="ECO:0000256" key="8">
    <source>
        <dbReference type="ARBA" id="ARBA00025741"/>
    </source>
</evidence>
<keyword evidence="6" id="KW-0862">Zinc</keyword>
<evidence type="ECO:0000256" key="2">
    <source>
        <dbReference type="ARBA" id="ARBA00022574"/>
    </source>
</evidence>
<organism evidence="12 13">
    <name type="scientific">Daphnia pulex</name>
    <name type="common">Water flea</name>
    <dbReference type="NCBI Taxonomy" id="6669"/>
    <lineage>
        <taxon>Eukaryota</taxon>
        <taxon>Metazoa</taxon>
        <taxon>Ecdysozoa</taxon>
        <taxon>Arthropoda</taxon>
        <taxon>Crustacea</taxon>
        <taxon>Branchiopoda</taxon>
        <taxon>Diplostraca</taxon>
        <taxon>Cladocera</taxon>
        <taxon>Anomopoda</taxon>
        <taxon>Daphniidae</taxon>
        <taxon>Daphnia</taxon>
    </lineage>
</organism>
<evidence type="ECO:0000313" key="13">
    <source>
        <dbReference type="Proteomes" id="UP000000305"/>
    </source>
</evidence>
<accession>E9G4H4</accession>
<dbReference type="AlphaFoldDB" id="E9G4H4"/>
<keyword evidence="2 10" id="KW-0853">WD repeat</keyword>
<evidence type="ECO:0000313" key="12">
    <source>
        <dbReference type="EMBL" id="EFX85302.1"/>
    </source>
</evidence>
<dbReference type="PROSITE" id="PS50294">
    <property type="entry name" value="WD_REPEATS_REGION"/>
    <property type="match status" value="2"/>
</dbReference>
<evidence type="ECO:0000256" key="4">
    <source>
        <dbReference type="ARBA" id="ARBA00022737"/>
    </source>
</evidence>
<dbReference type="InterPro" id="IPR002893">
    <property type="entry name" value="Znf_MYND"/>
</dbReference>
<dbReference type="eggNOG" id="KOG0273">
    <property type="taxonomic scope" value="Eukaryota"/>
</dbReference>
<dbReference type="Gene3D" id="6.10.140.2220">
    <property type="match status" value="1"/>
</dbReference>
<dbReference type="HOGENOM" id="CLU_049792_0_0_1"/>
<protein>
    <recommendedName>
        <fullName evidence="11">MYND-type domain-containing protein</fullName>
    </recommendedName>
</protein>
<dbReference type="Gene3D" id="2.130.10.10">
    <property type="entry name" value="YVTN repeat-like/Quinoprotein amine dehydrogenase"/>
    <property type="match status" value="1"/>
</dbReference>
<keyword evidence="7" id="KW-0539">Nucleus</keyword>